<dbReference type="Proteomes" id="UP000799302">
    <property type="component" value="Unassembled WGS sequence"/>
</dbReference>
<dbReference type="SUPFAM" id="SSF56176">
    <property type="entry name" value="FAD-binding/transporter-associated domain-like"/>
    <property type="match status" value="1"/>
</dbReference>
<keyword evidence="4" id="KW-0560">Oxidoreductase</keyword>
<name>A0A6A6TZZ5_9PEZI</name>
<feature type="domain" description="FAD-binding PCMH-type" evidence="5">
    <location>
        <begin position="23"/>
        <end position="194"/>
    </location>
</feature>
<evidence type="ECO:0000256" key="4">
    <source>
        <dbReference type="ARBA" id="ARBA00023002"/>
    </source>
</evidence>
<dbReference type="PANTHER" id="PTHR42973">
    <property type="entry name" value="BINDING OXIDOREDUCTASE, PUTATIVE (AFU_ORTHOLOGUE AFUA_1G17690)-RELATED"/>
    <property type="match status" value="1"/>
</dbReference>
<comment type="similarity">
    <text evidence="1">Belongs to the oxygen-dependent FAD-linked oxidoreductase family.</text>
</comment>
<dbReference type="InterPro" id="IPR016169">
    <property type="entry name" value="FAD-bd_PCMH_sub2"/>
</dbReference>
<dbReference type="Pfam" id="PF01565">
    <property type="entry name" value="FAD_binding_4"/>
    <property type="match status" value="1"/>
</dbReference>
<dbReference type="PROSITE" id="PS51387">
    <property type="entry name" value="FAD_PCMH"/>
    <property type="match status" value="1"/>
</dbReference>
<dbReference type="EMBL" id="MU004240">
    <property type="protein sequence ID" value="KAF2665625.1"/>
    <property type="molecule type" value="Genomic_DNA"/>
</dbReference>
<evidence type="ECO:0000256" key="1">
    <source>
        <dbReference type="ARBA" id="ARBA00005466"/>
    </source>
</evidence>
<protein>
    <submittedName>
        <fullName evidence="6">FAD binding domain-containing protein</fullName>
    </submittedName>
</protein>
<keyword evidence="7" id="KW-1185">Reference proteome</keyword>
<evidence type="ECO:0000256" key="2">
    <source>
        <dbReference type="ARBA" id="ARBA00022630"/>
    </source>
</evidence>
<dbReference type="OrthoDB" id="2151789at2759"/>
<dbReference type="AlphaFoldDB" id="A0A6A6TZZ5"/>
<dbReference type="Gene3D" id="3.30.465.10">
    <property type="match status" value="1"/>
</dbReference>
<keyword evidence="3" id="KW-0274">FAD</keyword>
<keyword evidence="2" id="KW-0285">Flavoprotein</keyword>
<dbReference type="GO" id="GO:0016491">
    <property type="term" value="F:oxidoreductase activity"/>
    <property type="evidence" value="ECO:0007669"/>
    <property type="project" value="UniProtKB-KW"/>
</dbReference>
<dbReference type="InterPro" id="IPR006094">
    <property type="entry name" value="Oxid_FAD_bind_N"/>
</dbReference>
<dbReference type="GO" id="GO:0071949">
    <property type="term" value="F:FAD binding"/>
    <property type="evidence" value="ECO:0007669"/>
    <property type="project" value="InterPro"/>
</dbReference>
<evidence type="ECO:0000313" key="7">
    <source>
        <dbReference type="Proteomes" id="UP000799302"/>
    </source>
</evidence>
<organism evidence="6 7">
    <name type="scientific">Microthyrium microscopicum</name>
    <dbReference type="NCBI Taxonomy" id="703497"/>
    <lineage>
        <taxon>Eukaryota</taxon>
        <taxon>Fungi</taxon>
        <taxon>Dikarya</taxon>
        <taxon>Ascomycota</taxon>
        <taxon>Pezizomycotina</taxon>
        <taxon>Dothideomycetes</taxon>
        <taxon>Dothideomycetes incertae sedis</taxon>
        <taxon>Microthyriales</taxon>
        <taxon>Microthyriaceae</taxon>
        <taxon>Microthyrium</taxon>
    </lineage>
</organism>
<dbReference type="InterPro" id="IPR050416">
    <property type="entry name" value="FAD-linked_Oxidoreductase"/>
</dbReference>
<evidence type="ECO:0000313" key="6">
    <source>
        <dbReference type="EMBL" id="KAF2665625.1"/>
    </source>
</evidence>
<evidence type="ECO:0000256" key="3">
    <source>
        <dbReference type="ARBA" id="ARBA00022827"/>
    </source>
</evidence>
<dbReference type="InterPro" id="IPR016166">
    <property type="entry name" value="FAD-bd_PCMH"/>
</dbReference>
<gene>
    <name evidence="6" type="ORF">BT63DRAFT_463851</name>
</gene>
<reference evidence="6" key="1">
    <citation type="journal article" date="2020" name="Stud. Mycol.">
        <title>101 Dothideomycetes genomes: a test case for predicting lifestyles and emergence of pathogens.</title>
        <authorList>
            <person name="Haridas S."/>
            <person name="Albert R."/>
            <person name="Binder M."/>
            <person name="Bloem J."/>
            <person name="Labutti K."/>
            <person name="Salamov A."/>
            <person name="Andreopoulos B."/>
            <person name="Baker S."/>
            <person name="Barry K."/>
            <person name="Bills G."/>
            <person name="Bluhm B."/>
            <person name="Cannon C."/>
            <person name="Castanera R."/>
            <person name="Culley D."/>
            <person name="Daum C."/>
            <person name="Ezra D."/>
            <person name="Gonzalez J."/>
            <person name="Henrissat B."/>
            <person name="Kuo A."/>
            <person name="Liang C."/>
            <person name="Lipzen A."/>
            <person name="Lutzoni F."/>
            <person name="Magnuson J."/>
            <person name="Mondo S."/>
            <person name="Nolan M."/>
            <person name="Ohm R."/>
            <person name="Pangilinan J."/>
            <person name="Park H.-J."/>
            <person name="Ramirez L."/>
            <person name="Alfaro M."/>
            <person name="Sun H."/>
            <person name="Tritt A."/>
            <person name="Yoshinaga Y."/>
            <person name="Zwiers L.-H."/>
            <person name="Turgeon B."/>
            <person name="Goodwin S."/>
            <person name="Spatafora J."/>
            <person name="Crous P."/>
            <person name="Grigoriev I."/>
        </authorList>
    </citation>
    <scope>NUCLEOTIDE SEQUENCE</scope>
    <source>
        <strain evidence="6">CBS 115976</strain>
    </source>
</reference>
<proteinExistence type="inferred from homology"/>
<dbReference type="InterPro" id="IPR036318">
    <property type="entry name" value="FAD-bd_PCMH-like_sf"/>
</dbReference>
<accession>A0A6A6TZZ5</accession>
<evidence type="ECO:0000259" key="5">
    <source>
        <dbReference type="PROSITE" id="PS51387"/>
    </source>
</evidence>
<dbReference type="PANTHER" id="PTHR42973:SF13">
    <property type="entry name" value="FAD-BINDING PCMH-TYPE DOMAIN-CONTAINING PROTEIN"/>
    <property type="match status" value="1"/>
</dbReference>
<sequence length="463" mass="51414">MYALSLLLLGDSQTVYWNIGCGTDLKPTCILYPKTVEEVSHIVKLLNQNNETFAVKSGGHSPNKRFASIDGGPLIALQEMTQLNYDNATQTIAVGPGNRWQHVVQATGKYGRSVVSGRLGHVGVPGLLLGGGLSFLSAERGWASTHVVEYQLVLPNGTITTASRTHNPDLHRALQSGGGQFGIVTRFTLNTFEQGPVWGGVRFYNGDKTPQLLAAVRDFTEYYPDPRAGLILTAETTLYGYADLWVMFYFWNGASPPAHVFENFTKLPPMIDTVKTQSYTDLVYANNAFVLNGSYYSIATETLPLPDAKNGVEVMTAVHNHWKNTSAQVSDKIFGSVASVAYQPMPKLISQQTKKYGGNVMDMGEDGHRIILEYDYSYINGFAENERIGDKANRELYSGVRSIIQKFMNDGKLPNISTPLFMNDAYHAQDFWGRFKERDFMKSVKAKIDPGDFFGKRTHGWKL</sequence>